<evidence type="ECO:0000313" key="4">
    <source>
        <dbReference type="EMBL" id="MDJ1180807.1"/>
    </source>
</evidence>
<protein>
    <submittedName>
        <fullName evidence="4">DUF4114 domain-containing protein</fullName>
    </submittedName>
</protein>
<evidence type="ECO:0000313" key="5">
    <source>
        <dbReference type="Proteomes" id="UP001231370"/>
    </source>
</evidence>
<dbReference type="Proteomes" id="UP001231370">
    <property type="component" value="Unassembled WGS sequence"/>
</dbReference>
<evidence type="ECO:0000256" key="1">
    <source>
        <dbReference type="SAM" id="SignalP"/>
    </source>
</evidence>
<feature type="chain" id="PRO_5045722792" evidence="1">
    <location>
        <begin position="26"/>
        <end position="248"/>
    </location>
</feature>
<gene>
    <name evidence="4" type="ORF">PJF56_18260</name>
</gene>
<dbReference type="EMBL" id="JAQPOK010000141">
    <property type="protein sequence ID" value="MDJ1180807.1"/>
    <property type="molecule type" value="Genomic_DNA"/>
</dbReference>
<sequence length="248" mass="26611">MKLNTTLALAAATATGLLSATSAYGFNLKTERSDLFNLFNERVNQERLWMEDSSAKMLELDPETLRWTGGVDPVDVFFINEGAGYRNQLFYSANGGTAEMIFADIASPESILKEANGPMKLGDGASLGTFAGDTSLDFRIKANGANNSNGKIYGADISANADGLQHVVAYEYFDKVAKENWVILGFEDLFGVHYNEGGSSDRDFNDVVIAVRGVTGDRVSVPEPSSTVAVLGLAALGMAGLRKSKKEL</sequence>
<dbReference type="Pfam" id="PF13448">
    <property type="entry name" value="DUF4114"/>
    <property type="match status" value="1"/>
</dbReference>
<dbReference type="NCBIfam" id="TIGR02595">
    <property type="entry name" value="PEP_CTERM"/>
    <property type="match status" value="1"/>
</dbReference>
<evidence type="ECO:0000259" key="3">
    <source>
        <dbReference type="Pfam" id="PF13448"/>
    </source>
</evidence>
<dbReference type="Pfam" id="PF07589">
    <property type="entry name" value="PEP-CTERM"/>
    <property type="match status" value="1"/>
</dbReference>
<dbReference type="RefSeq" id="WP_283764108.1">
    <property type="nucleotide sequence ID" value="NZ_JAQPOK010000141.1"/>
</dbReference>
<accession>A0ABT7BNP6</accession>
<keyword evidence="1" id="KW-0732">Signal</keyword>
<dbReference type="InterPro" id="IPR025193">
    <property type="entry name" value="DUF4114"/>
</dbReference>
<organism evidence="4 5">
    <name type="scientific">Roseofilum halophilum BLCC-M91</name>
    <dbReference type="NCBI Taxonomy" id="3022259"/>
    <lineage>
        <taxon>Bacteria</taxon>
        <taxon>Bacillati</taxon>
        <taxon>Cyanobacteriota</taxon>
        <taxon>Cyanophyceae</taxon>
        <taxon>Desertifilales</taxon>
        <taxon>Desertifilaceae</taxon>
        <taxon>Roseofilum</taxon>
        <taxon>Roseofilum halophilum</taxon>
    </lineage>
</organism>
<evidence type="ECO:0000259" key="2">
    <source>
        <dbReference type="Pfam" id="PF07589"/>
    </source>
</evidence>
<feature type="domain" description="DUF4114" evidence="3">
    <location>
        <begin position="137"/>
        <end position="213"/>
    </location>
</feature>
<keyword evidence="5" id="KW-1185">Reference proteome</keyword>
<reference evidence="4 5" key="1">
    <citation type="submission" date="2023-01" db="EMBL/GenBank/DDBJ databases">
        <title>Novel diversity within Roseofilum (Cyanobacteria; Desertifilaceae) from marine benthic mats with descriptions of four novel species.</title>
        <authorList>
            <person name="Wang Y."/>
            <person name="Berthold D.E."/>
            <person name="Hu J."/>
            <person name="Lefler F.W."/>
            <person name="Laughinghouse H.D. IV."/>
        </authorList>
    </citation>
    <scope>NUCLEOTIDE SEQUENCE [LARGE SCALE GENOMIC DNA]</scope>
    <source>
        <strain evidence="4 5">BLCC-M91</strain>
    </source>
</reference>
<name>A0ABT7BNP6_9CYAN</name>
<proteinExistence type="predicted"/>
<feature type="signal peptide" evidence="1">
    <location>
        <begin position="1"/>
        <end position="25"/>
    </location>
</feature>
<dbReference type="InterPro" id="IPR013424">
    <property type="entry name" value="Ice-binding_C"/>
</dbReference>
<feature type="domain" description="Ice-binding protein C-terminal" evidence="2">
    <location>
        <begin position="220"/>
        <end position="243"/>
    </location>
</feature>
<comment type="caution">
    <text evidence="4">The sequence shown here is derived from an EMBL/GenBank/DDBJ whole genome shotgun (WGS) entry which is preliminary data.</text>
</comment>